<organism evidence="2">
    <name type="scientific">Symploca sp. SIO1C4</name>
    <dbReference type="NCBI Taxonomy" id="2607765"/>
    <lineage>
        <taxon>Bacteria</taxon>
        <taxon>Bacillati</taxon>
        <taxon>Cyanobacteriota</taxon>
        <taxon>Cyanophyceae</taxon>
        <taxon>Coleofasciculales</taxon>
        <taxon>Coleofasciculaceae</taxon>
        <taxon>Symploca</taxon>
    </lineage>
</organism>
<reference evidence="2" key="1">
    <citation type="submission" date="2019-11" db="EMBL/GenBank/DDBJ databases">
        <title>Genomic insights into an expanded diversity of filamentous marine cyanobacteria reveals the extraordinary biosynthetic potential of Moorea and Okeania.</title>
        <authorList>
            <person name="Ferreira Leao T."/>
            <person name="Wang M."/>
            <person name="Moss N."/>
            <person name="Da Silva R."/>
            <person name="Sanders J."/>
            <person name="Nurk S."/>
            <person name="Gurevich A."/>
            <person name="Humphrey G."/>
            <person name="Reher R."/>
            <person name="Zhu Q."/>
            <person name="Belda-Ferre P."/>
            <person name="Glukhov E."/>
            <person name="Rex R."/>
            <person name="Dorrestein P.C."/>
            <person name="Knight R."/>
            <person name="Pevzner P."/>
            <person name="Gerwick W.H."/>
            <person name="Gerwick L."/>
        </authorList>
    </citation>
    <scope>NUCLEOTIDE SEQUENCE</scope>
    <source>
        <strain evidence="2">SIO1C4</strain>
    </source>
</reference>
<proteinExistence type="predicted"/>
<feature type="signal peptide" evidence="1">
    <location>
        <begin position="1"/>
        <end position="44"/>
    </location>
</feature>
<evidence type="ECO:0000313" key="2">
    <source>
        <dbReference type="EMBL" id="NER28044.1"/>
    </source>
</evidence>
<comment type="caution">
    <text evidence="2">The sequence shown here is derived from an EMBL/GenBank/DDBJ whole genome shotgun (WGS) entry which is preliminary data.</text>
</comment>
<dbReference type="Gene3D" id="3.20.20.80">
    <property type="entry name" value="Glycosidases"/>
    <property type="match status" value="1"/>
</dbReference>
<feature type="chain" id="PRO_5025471404" description="Glycoside hydrolase family 5 domain-containing protein" evidence="1">
    <location>
        <begin position="45"/>
        <end position="397"/>
    </location>
</feature>
<dbReference type="EMBL" id="JAAHFQ010000164">
    <property type="protein sequence ID" value="NER28044.1"/>
    <property type="molecule type" value="Genomic_DNA"/>
</dbReference>
<accession>A0A6B3ND60</accession>
<evidence type="ECO:0000256" key="1">
    <source>
        <dbReference type="SAM" id="SignalP"/>
    </source>
</evidence>
<protein>
    <recommendedName>
        <fullName evidence="3">Glycoside hydrolase family 5 domain-containing protein</fullName>
    </recommendedName>
</protein>
<name>A0A6B3ND60_9CYAN</name>
<dbReference type="AlphaFoldDB" id="A0A6B3ND60"/>
<dbReference type="SUPFAM" id="SSF51445">
    <property type="entry name" value="(Trans)glycosidases"/>
    <property type="match status" value="1"/>
</dbReference>
<sequence>MNDEPLTINKRRKRYFPLLKISLPLLFSFSLVIASCLHSQVASSAPTIHVTGQPLSVNGTTEVPVGLFGVHATPLTPKQQQEWGIESVRVIQPQPNSKPLLPGNHQSIPATVQMIVECFYDRYRPALILSQPNNWQRILSELGSNYGKASLNTGQVHHVEFWNEPYLNWAAKPGVNYDGRFYDQSNVAKGARVRIRNQQEFTEHLVWRRGLWVLPADSNQPNYVAARYRPQGVGVGQSYQWRDRTYRVIETWLARDTTQTHWFSGQQNRIFYEEMLAVFGKALKAANPKVQLVAGWGFHIHQDGWEGWRQLYKPLVDNFHQLLDGLNEHHYGGDTRVVTADYETVTAYTDRTYGKRLHFYNTEAGGMLDPERPDSIRPRPEGSPLAQALGAMTYTLR</sequence>
<dbReference type="InterPro" id="IPR017853">
    <property type="entry name" value="GH"/>
</dbReference>
<keyword evidence="1" id="KW-0732">Signal</keyword>
<evidence type="ECO:0008006" key="3">
    <source>
        <dbReference type="Google" id="ProtNLM"/>
    </source>
</evidence>
<feature type="non-terminal residue" evidence="2">
    <location>
        <position position="397"/>
    </location>
</feature>
<gene>
    <name evidence="2" type="ORF">F6J89_10515</name>
</gene>